<evidence type="ECO:0000313" key="2">
    <source>
        <dbReference type="Proteomes" id="UP001165960"/>
    </source>
</evidence>
<evidence type="ECO:0000313" key="1">
    <source>
        <dbReference type="EMBL" id="KAJ9081911.1"/>
    </source>
</evidence>
<keyword evidence="2" id="KW-1185">Reference proteome</keyword>
<dbReference type="Proteomes" id="UP001165960">
    <property type="component" value="Unassembled WGS sequence"/>
</dbReference>
<dbReference type="EMBL" id="QTSX02001452">
    <property type="protein sequence ID" value="KAJ9081911.1"/>
    <property type="molecule type" value="Genomic_DNA"/>
</dbReference>
<name>A0ACC2U5T4_9FUNG</name>
<comment type="caution">
    <text evidence="1">The sequence shown here is derived from an EMBL/GenBank/DDBJ whole genome shotgun (WGS) entry which is preliminary data.</text>
</comment>
<proteinExistence type="predicted"/>
<accession>A0ACC2U5T4</accession>
<protein>
    <submittedName>
        <fullName evidence="1">Uncharacterized protein</fullName>
    </submittedName>
</protein>
<sequence length="73" mass="8417">MLHMDFGSSSHIRPLLEIGKVLQGRNHTIVYAASDANKKYMQGYSFQFISLGKSVHSLERKTSKEFYRDKEAH</sequence>
<organism evidence="1 2">
    <name type="scientific">Entomophthora muscae</name>
    <dbReference type="NCBI Taxonomy" id="34485"/>
    <lineage>
        <taxon>Eukaryota</taxon>
        <taxon>Fungi</taxon>
        <taxon>Fungi incertae sedis</taxon>
        <taxon>Zoopagomycota</taxon>
        <taxon>Entomophthoromycotina</taxon>
        <taxon>Entomophthoromycetes</taxon>
        <taxon>Entomophthorales</taxon>
        <taxon>Entomophthoraceae</taxon>
        <taxon>Entomophthora</taxon>
    </lineage>
</organism>
<reference evidence="1" key="1">
    <citation type="submission" date="2022-04" db="EMBL/GenBank/DDBJ databases">
        <title>Genome of the entomopathogenic fungus Entomophthora muscae.</title>
        <authorList>
            <person name="Elya C."/>
            <person name="Lovett B.R."/>
            <person name="Lee E."/>
            <person name="Macias A.M."/>
            <person name="Hajek A.E."/>
            <person name="De Bivort B.L."/>
            <person name="Kasson M.T."/>
            <person name="De Fine Licht H.H."/>
            <person name="Stajich J.E."/>
        </authorList>
    </citation>
    <scope>NUCLEOTIDE SEQUENCE</scope>
    <source>
        <strain evidence="1">Berkeley</strain>
    </source>
</reference>
<gene>
    <name evidence="1" type="ORF">DSO57_1009902</name>
</gene>